<keyword evidence="3" id="KW-0378">Hydrolase</keyword>
<organism evidence="3 4">
    <name type="scientific">Bacteroides mediterraneensis</name>
    <dbReference type="NCBI Taxonomy" id="1841856"/>
    <lineage>
        <taxon>Bacteria</taxon>
        <taxon>Pseudomonadati</taxon>
        <taxon>Bacteroidota</taxon>
        <taxon>Bacteroidia</taxon>
        <taxon>Bacteroidales</taxon>
        <taxon>Bacteroidaceae</taxon>
        <taxon>Bacteroides</taxon>
    </lineage>
</organism>
<dbReference type="SUPFAM" id="SSF116734">
    <property type="entry name" value="DNA methylase specificity domain"/>
    <property type="match status" value="2"/>
</dbReference>
<dbReference type="Proteomes" id="UP000703295">
    <property type="component" value="Unassembled WGS sequence"/>
</dbReference>
<keyword evidence="1" id="KW-0680">Restriction system</keyword>
<protein>
    <submittedName>
        <fullName evidence="3">Restriction endonuclease subunit S</fullName>
    </submittedName>
</protein>
<accession>A0ABS2ETY2</accession>
<dbReference type="RefSeq" id="WP_204475368.1">
    <property type="nucleotide sequence ID" value="NZ_JACJJW010000010.1"/>
</dbReference>
<keyword evidence="3" id="KW-0255">Endonuclease</keyword>
<evidence type="ECO:0000313" key="4">
    <source>
        <dbReference type="Proteomes" id="UP000703295"/>
    </source>
</evidence>
<sequence>MSKENYRRLGDYIREVDVRNRDLEVKELLGINIGKYFMPSVANVVGTDLSNYKIVYKNQFACNLMHVGRDEKIPIAILDDFESAIVSPAYFTFEISDYDVLLPQYLMMWFRKPEFDREAWFYTDGDVRGGMSKSALLDMSLPVPPIEQQRKIVAEYEAVSRKIRLNERMITRLEETAQTLYRKMFVDGIDKENLPEGWRMGTLGEITEMNTDNISSKDSLKEIKYFDSSSVTQNIFDKYQLFNTLIDEIPSRAKRKVKYNDIIYSTVRPNLRHYGILKDKKDVENVVVSTAFAVIRSCHSDISNELLYLMLTDERNTEHLQGIAEMSKATYPAVTPEDIMSLKVFIPKESTDLNNTNRILKYCFDFIYLKHQENVRLQKFQSLFLSNLGQ</sequence>
<dbReference type="PANTHER" id="PTHR30408">
    <property type="entry name" value="TYPE-1 RESTRICTION ENZYME ECOKI SPECIFICITY PROTEIN"/>
    <property type="match status" value="1"/>
</dbReference>
<keyword evidence="4" id="KW-1185">Reference proteome</keyword>
<dbReference type="GO" id="GO:0004519">
    <property type="term" value="F:endonuclease activity"/>
    <property type="evidence" value="ECO:0007669"/>
    <property type="project" value="UniProtKB-KW"/>
</dbReference>
<gene>
    <name evidence="3" type="ORF">H6A31_05485</name>
</gene>
<proteinExistence type="predicted"/>
<keyword evidence="3" id="KW-0540">Nuclease</keyword>
<dbReference type="EMBL" id="JACJJW010000010">
    <property type="protein sequence ID" value="MBM6758137.1"/>
    <property type="molecule type" value="Genomic_DNA"/>
</dbReference>
<dbReference type="InterPro" id="IPR044946">
    <property type="entry name" value="Restrct_endonuc_typeI_TRD_sf"/>
</dbReference>
<evidence type="ECO:0000256" key="2">
    <source>
        <dbReference type="ARBA" id="ARBA00023125"/>
    </source>
</evidence>
<comment type="caution">
    <text evidence="3">The sequence shown here is derived from an EMBL/GenBank/DDBJ whole genome shotgun (WGS) entry which is preliminary data.</text>
</comment>
<dbReference type="Gene3D" id="3.90.220.20">
    <property type="entry name" value="DNA methylase specificity domains"/>
    <property type="match status" value="2"/>
</dbReference>
<evidence type="ECO:0000313" key="3">
    <source>
        <dbReference type="EMBL" id="MBM6758137.1"/>
    </source>
</evidence>
<dbReference type="InterPro" id="IPR052021">
    <property type="entry name" value="Type-I_RS_S_subunit"/>
</dbReference>
<name>A0ABS2ETY2_9BACE</name>
<keyword evidence="2" id="KW-0238">DNA-binding</keyword>
<reference evidence="3 4" key="1">
    <citation type="journal article" date="2021" name="Sci. Rep.">
        <title>The distribution of antibiotic resistance genes in chicken gut microbiota commensals.</title>
        <authorList>
            <person name="Juricova H."/>
            <person name="Matiasovicova J."/>
            <person name="Kubasova T."/>
            <person name="Cejkova D."/>
            <person name="Rychlik I."/>
        </authorList>
    </citation>
    <scope>NUCLEOTIDE SEQUENCE [LARGE SCALE GENOMIC DNA]</scope>
    <source>
        <strain evidence="3 4">An801</strain>
    </source>
</reference>
<dbReference type="PANTHER" id="PTHR30408:SF12">
    <property type="entry name" value="TYPE I RESTRICTION ENZYME MJAVIII SPECIFICITY SUBUNIT"/>
    <property type="match status" value="1"/>
</dbReference>
<evidence type="ECO:0000256" key="1">
    <source>
        <dbReference type="ARBA" id="ARBA00022747"/>
    </source>
</evidence>